<protein>
    <submittedName>
        <fullName evidence="6">Kinase-like domain-containing protein</fullName>
    </submittedName>
</protein>
<gene>
    <name evidence="6" type="ORF">BD626DRAFT_477553</name>
</gene>
<name>A0A550D0A3_9AGAR</name>
<dbReference type="SUPFAM" id="SSF56112">
    <property type="entry name" value="Protein kinase-like (PK-like)"/>
    <property type="match status" value="1"/>
</dbReference>
<dbReference type="GO" id="GO:0004674">
    <property type="term" value="F:protein serine/threonine kinase activity"/>
    <property type="evidence" value="ECO:0007669"/>
    <property type="project" value="TreeGrafter"/>
</dbReference>
<keyword evidence="4" id="KW-0067">ATP-binding</keyword>
<dbReference type="InterPro" id="IPR011009">
    <property type="entry name" value="Kinase-like_dom_sf"/>
</dbReference>
<keyword evidence="1" id="KW-0808">Transferase</keyword>
<feature type="domain" description="Protein kinase" evidence="5">
    <location>
        <begin position="1"/>
        <end position="264"/>
    </location>
</feature>
<sequence>MNWDTHRAFFNLPSPQMKAKVNAALDPHYRMVIIKAVPSDSSKWRIIDFLSSGARRDDPRNHTIPVVEIIHAQQYVFIVQACWDYSWVFPPFDSVASRLEWCHQLFTGLCFMHEHGITHADIHSGNVLWNHDGARPSYFLQDPCPKLHSTFDARYAYIDFGAAVHSFDEADRHWTPRTYPPEEYAAPEQILEIPIDRFAADIYNLGRVMEKEMYNSMKQQHPVAHEMLKVAHAYADLIRVMISELPEERPSAQQALAFLQKKVIARAQT</sequence>
<dbReference type="PANTHER" id="PTHR43289:SF33">
    <property type="entry name" value="SERINE_THREONINE KINASE 31"/>
    <property type="match status" value="1"/>
</dbReference>
<dbReference type="GO" id="GO:0005524">
    <property type="term" value="F:ATP binding"/>
    <property type="evidence" value="ECO:0007669"/>
    <property type="project" value="UniProtKB-KW"/>
</dbReference>
<dbReference type="Proteomes" id="UP000320762">
    <property type="component" value="Unassembled WGS sequence"/>
</dbReference>
<evidence type="ECO:0000256" key="4">
    <source>
        <dbReference type="ARBA" id="ARBA00022840"/>
    </source>
</evidence>
<evidence type="ECO:0000313" key="6">
    <source>
        <dbReference type="EMBL" id="TRM70471.1"/>
    </source>
</evidence>
<dbReference type="PANTHER" id="PTHR43289">
    <property type="entry name" value="MITOGEN-ACTIVATED PROTEIN KINASE KINASE KINASE 20-RELATED"/>
    <property type="match status" value="1"/>
</dbReference>
<evidence type="ECO:0000256" key="2">
    <source>
        <dbReference type="ARBA" id="ARBA00022741"/>
    </source>
</evidence>
<dbReference type="AlphaFoldDB" id="A0A550D0A3"/>
<evidence type="ECO:0000256" key="3">
    <source>
        <dbReference type="ARBA" id="ARBA00022777"/>
    </source>
</evidence>
<organism evidence="6 7">
    <name type="scientific">Schizophyllum amplum</name>
    <dbReference type="NCBI Taxonomy" id="97359"/>
    <lineage>
        <taxon>Eukaryota</taxon>
        <taxon>Fungi</taxon>
        <taxon>Dikarya</taxon>
        <taxon>Basidiomycota</taxon>
        <taxon>Agaricomycotina</taxon>
        <taxon>Agaricomycetes</taxon>
        <taxon>Agaricomycetidae</taxon>
        <taxon>Agaricales</taxon>
        <taxon>Schizophyllaceae</taxon>
        <taxon>Schizophyllum</taxon>
    </lineage>
</organism>
<comment type="caution">
    <text evidence="6">The sequence shown here is derived from an EMBL/GenBank/DDBJ whole genome shotgun (WGS) entry which is preliminary data.</text>
</comment>
<dbReference type="Gene3D" id="1.10.510.10">
    <property type="entry name" value="Transferase(Phosphotransferase) domain 1"/>
    <property type="match status" value="1"/>
</dbReference>
<dbReference type="SMART" id="SM00220">
    <property type="entry name" value="S_TKc"/>
    <property type="match status" value="1"/>
</dbReference>
<dbReference type="OrthoDB" id="2722301at2759"/>
<accession>A0A550D0A3</accession>
<dbReference type="Pfam" id="PF00069">
    <property type="entry name" value="Pkinase"/>
    <property type="match status" value="1"/>
</dbReference>
<evidence type="ECO:0000313" key="7">
    <source>
        <dbReference type="Proteomes" id="UP000320762"/>
    </source>
</evidence>
<reference evidence="6 7" key="1">
    <citation type="journal article" date="2019" name="New Phytol.">
        <title>Comparative genomics reveals unique wood-decay strategies and fruiting body development in the Schizophyllaceae.</title>
        <authorList>
            <person name="Almasi E."/>
            <person name="Sahu N."/>
            <person name="Krizsan K."/>
            <person name="Balint B."/>
            <person name="Kovacs G.M."/>
            <person name="Kiss B."/>
            <person name="Cseklye J."/>
            <person name="Drula E."/>
            <person name="Henrissat B."/>
            <person name="Nagy I."/>
            <person name="Chovatia M."/>
            <person name="Adam C."/>
            <person name="LaButti K."/>
            <person name="Lipzen A."/>
            <person name="Riley R."/>
            <person name="Grigoriev I.V."/>
            <person name="Nagy L.G."/>
        </authorList>
    </citation>
    <scope>NUCLEOTIDE SEQUENCE [LARGE SCALE GENOMIC DNA]</scope>
    <source>
        <strain evidence="6 7">NL-1724</strain>
    </source>
</reference>
<dbReference type="EMBL" id="VDMD01000001">
    <property type="protein sequence ID" value="TRM70471.1"/>
    <property type="molecule type" value="Genomic_DNA"/>
</dbReference>
<keyword evidence="7" id="KW-1185">Reference proteome</keyword>
<proteinExistence type="predicted"/>
<keyword evidence="3 6" id="KW-0418">Kinase</keyword>
<evidence type="ECO:0000256" key="1">
    <source>
        <dbReference type="ARBA" id="ARBA00022679"/>
    </source>
</evidence>
<evidence type="ECO:0000259" key="5">
    <source>
        <dbReference type="PROSITE" id="PS50011"/>
    </source>
</evidence>
<keyword evidence="2" id="KW-0547">Nucleotide-binding</keyword>
<dbReference type="InterPro" id="IPR000719">
    <property type="entry name" value="Prot_kinase_dom"/>
</dbReference>
<dbReference type="PROSITE" id="PS50011">
    <property type="entry name" value="PROTEIN_KINASE_DOM"/>
    <property type="match status" value="1"/>
</dbReference>